<dbReference type="Proteomes" id="UP001206206">
    <property type="component" value="Unassembled WGS sequence"/>
</dbReference>
<organism evidence="3 4">
    <name type="scientific">Streptantibioticus rubrisoli</name>
    <dbReference type="NCBI Taxonomy" id="1387313"/>
    <lineage>
        <taxon>Bacteria</taxon>
        <taxon>Bacillati</taxon>
        <taxon>Actinomycetota</taxon>
        <taxon>Actinomycetes</taxon>
        <taxon>Kitasatosporales</taxon>
        <taxon>Streptomycetaceae</taxon>
        <taxon>Streptantibioticus</taxon>
    </lineage>
</organism>
<dbReference type="InterPro" id="IPR058593">
    <property type="entry name" value="ARB_07466-like_C"/>
</dbReference>
<evidence type="ECO:0000256" key="1">
    <source>
        <dbReference type="SAM" id="Phobius"/>
    </source>
</evidence>
<dbReference type="EMBL" id="JANFNH010000022">
    <property type="protein sequence ID" value="MCQ4043986.1"/>
    <property type="molecule type" value="Genomic_DNA"/>
</dbReference>
<keyword evidence="1" id="KW-0472">Membrane</keyword>
<feature type="transmembrane region" description="Helical" evidence="1">
    <location>
        <begin position="26"/>
        <end position="45"/>
    </location>
</feature>
<keyword evidence="1" id="KW-0812">Transmembrane</keyword>
<accession>A0ABT1PF57</accession>
<sequence length="324" mass="34449">MPVSQPSHQHPQGTCLPRGRRTRCTAALLALLTLVGYVVFVDWTGSHGLDCFVEANGTRLGLQQPQAANATTIGAVASARDLPERALTIALATAMQESKLHNIKGGDRDSLGLFQQRPSQGWGTARQILDPVYSAGEFFDELVKIPGYSRLPLTAAAQQVQHSGFPQAYAKHEADASLLAAALYGREPSLSCRVPAGGSPGDPAAVRQRLAREFGAQVLERQDSADATSVDLQGAAAPAALPTDTRGATVTVPGDAVGDPTDEDPTQHGWALAQWAVAHAPELRIAEVAYRGRIWRARESGSGWVKDSVRAGHSYGDVRITVEH</sequence>
<evidence type="ECO:0000313" key="4">
    <source>
        <dbReference type="Proteomes" id="UP001206206"/>
    </source>
</evidence>
<keyword evidence="4" id="KW-1185">Reference proteome</keyword>
<reference evidence="3 4" key="1">
    <citation type="submission" date="2022-06" db="EMBL/GenBank/DDBJ databases">
        <title>Draft genome sequence of type strain Streptomyces rubrisoli DSM 42083.</title>
        <authorList>
            <person name="Duangmal K."/>
            <person name="Klaysubun C."/>
        </authorList>
    </citation>
    <scope>NUCLEOTIDE SEQUENCE [LARGE SCALE GENOMIC DNA]</scope>
    <source>
        <strain evidence="3 4">DSM 42083</strain>
    </source>
</reference>
<feature type="domain" description="ARB-07466-like C-terminal" evidence="2">
    <location>
        <begin position="263"/>
        <end position="307"/>
    </location>
</feature>
<dbReference type="RefSeq" id="WP_255929529.1">
    <property type="nucleotide sequence ID" value="NZ_JANFNH010000022.1"/>
</dbReference>
<comment type="caution">
    <text evidence="3">The sequence shown here is derived from an EMBL/GenBank/DDBJ whole genome shotgun (WGS) entry which is preliminary data.</text>
</comment>
<protein>
    <recommendedName>
        <fullName evidence="2">ARB-07466-like C-terminal domain-containing protein</fullName>
    </recommendedName>
</protein>
<proteinExistence type="predicted"/>
<evidence type="ECO:0000259" key="2">
    <source>
        <dbReference type="Pfam" id="PF26571"/>
    </source>
</evidence>
<gene>
    <name evidence="3" type="ORF">NON19_18635</name>
</gene>
<name>A0ABT1PF57_9ACTN</name>
<evidence type="ECO:0000313" key="3">
    <source>
        <dbReference type="EMBL" id="MCQ4043986.1"/>
    </source>
</evidence>
<keyword evidence="1" id="KW-1133">Transmembrane helix</keyword>
<dbReference type="Pfam" id="PF26571">
    <property type="entry name" value="VldE"/>
    <property type="match status" value="1"/>
</dbReference>